<sequence>MSPAGKDPSQSAPTVTDSHRGLLDFQLSSQELTRRQKRSVSSWQGSIPIHAHRWLTTSSLSLLKLPPSEAGTSDLSRPERLLHWVHQKPASFKLPKKPLQQPWKSTSHHPQDGAERDVPSLLERGSLWLSTTCGWEVELATKTSRILLLLKNIKQAIGREASWLWTQDLTHFPTSLERTTESRGDRSRRTVLLSASPACTGSSITHRGAKAGDFQVQLRSWGRSTTARCLLAGRNLERTTVATFIRFLLEETVEAKLTP</sequence>
<name>A0ACB8FFA1_9SAUR</name>
<protein>
    <submittedName>
        <fullName evidence="1">Uncharacterized protein</fullName>
    </submittedName>
</protein>
<evidence type="ECO:0000313" key="1">
    <source>
        <dbReference type="EMBL" id="KAH8004200.1"/>
    </source>
</evidence>
<proteinExistence type="predicted"/>
<gene>
    <name evidence="1" type="ORF">K3G42_004606</name>
</gene>
<evidence type="ECO:0000313" key="2">
    <source>
        <dbReference type="Proteomes" id="UP000827872"/>
    </source>
</evidence>
<keyword evidence="2" id="KW-1185">Reference proteome</keyword>
<dbReference type="Proteomes" id="UP000827872">
    <property type="component" value="Linkage Group LG04"/>
</dbReference>
<dbReference type="EMBL" id="CM037617">
    <property type="protein sequence ID" value="KAH8004200.1"/>
    <property type="molecule type" value="Genomic_DNA"/>
</dbReference>
<organism evidence="1 2">
    <name type="scientific">Sphaerodactylus townsendi</name>
    <dbReference type="NCBI Taxonomy" id="933632"/>
    <lineage>
        <taxon>Eukaryota</taxon>
        <taxon>Metazoa</taxon>
        <taxon>Chordata</taxon>
        <taxon>Craniata</taxon>
        <taxon>Vertebrata</taxon>
        <taxon>Euteleostomi</taxon>
        <taxon>Lepidosauria</taxon>
        <taxon>Squamata</taxon>
        <taxon>Bifurcata</taxon>
        <taxon>Gekkota</taxon>
        <taxon>Sphaerodactylidae</taxon>
        <taxon>Sphaerodactylus</taxon>
    </lineage>
</organism>
<accession>A0ACB8FFA1</accession>
<comment type="caution">
    <text evidence="1">The sequence shown here is derived from an EMBL/GenBank/DDBJ whole genome shotgun (WGS) entry which is preliminary data.</text>
</comment>
<reference evidence="1" key="1">
    <citation type="submission" date="2021-08" db="EMBL/GenBank/DDBJ databases">
        <title>The first chromosome-level gecko genome reveals the dynamic sex chromosomes of Neotropical dwarf geckos (Sphaerodactylidae: Sphaerodactylus).</title>
        <authorList>
            <person name="Pinto B.J."/>
            <person name="Keating S.E."/>
            <person name="Gamble T."/>
        </authorList>
    </citation>
    <scope>NUCLEOTIDE SEQUENCE</scope>
    <source>
        <strain evidence="1">TG3544</strain>
    </source>
</reference>